<keyword evidence="1" id="KW-0614">Plasmid</keyword>
<accession>A0AAD0PWR2</accession>
<sequence length="195" mass="20670">MNSQDALVALKVLSLNLQLDQVEQDEGATDSVLSQFVVDSLSSALSLPRLEVVGSIERLRVAGLLLSSEHHRSPLSANRYGLMGLARFGFRHFFPVKPGAEAKGIATAHAAAPMSSHLLSGGSRIPVWPTPLGSDVGYSIAPLHPGAPRAALADPTLYGILVMVDSMRVGCARETHVASDLLCKALKMPAGWPTR</sequence>
<dbReference type="Proteomes" id="UP000006426">
    <property type="component" value="Plasmid pmppla107"/>
</dbReference>
<geneLocation type="plasmid" evidence="2">
    <name>pmppla107</name>
</geneLocation>
<reference evidence="1 2" key="1">
    <citation type="journal article" date="2011" name="PLoS Pathog.">
        <title>Dynamic evolution of pathogenicity revealed by sequencing and comparative genomics of 19 Pseudomonas syringae isolates.</title>
        <authorList>
            <person name="Baltrus D.A."/>
            <person name="Nishimura M.T."/>
            <person name="Romanchuk A."/>
            <person name="Chang J.H."/>
            <person name="Mukhtar M.S."/>
            <person name="Cherkis K."/>
            <person name="Roach J."/>
            <person name="Grant S.R."/>
            <person name="Jones C.D."/>
            <person name="Dangl J.L."/>
        </authorList>
    </citation>
    <scope>NUCLEOTIDE SEQUENCE [LARGE SCALE GENOMIC DNA]</scope>
    <source>
        <strain evidence="1 2">M301315</strain>
    </source>
</reference>
<evidence type="ECO:0000313" key="1">
    <source>
        <dbReference type="EMBL" id="AXH60137.1"/>
    </source>
</evidence>
<protein>
    <submittedName>
        <fullName evidence="1">Uncharacterized protein</fullName>
    </submittedName>
</protein>
<name>A0AAD0PWR2_PSEAV</name>
<dbReference type="AlphaFoldDB" id="A0AAD0PWR2"/>
<dbReference type="RefSeq" id="WP_005742767.1">
    <property type="nucleotide sequence ID" value="NZ_CP031226.1"/>
</dbReference>
<organism evidence="1 2">
    <name type="scientific">Pseudomonas amygdali pv. lachrymans str. M301315</name>
    <dbReference type="NCBI Taxonomy" id="629260"/>
    <lineage>
        <taxon>Bacteria</taxon>
        <taxon>Pseudomonadati</taxon>
        <taxon>Pseudomonadota</taxon>
        <taxon>Gammaproteobacteria</taxon>
        <taxon>Pseudomonadales</taxon>
        <taxon>Pseudomonadaceae</taxon>
        <taxon>Pseudomonas</taxon>
        <taxon>Pseudomonas amygdali</taxon>
    </lineage>
</organism>
<evidence type="ECO:0000313" key="2">
    <source>
        <dbReference type="Proteomes" id="UP000006426"/>
    </source>
</evidence>
<dbReference type="GeneID" id="39474063"/>
<dbReference type="EMBL" id="CP031226">
    <property type="protein sequence ID" value="AXH60137.1"/>
    <property type="molecule type" value="Genomic_DNA"/>
</dbReference>
<proteinExistence type="predicted"/>
<gene>
    <name evidence="1" type="ORF">PLA107_033550</name>
</gene>